<proteinExistence type="inferred from homology"/>
<dbReference type="Pfam" id="PF02629">
    <property type="entry name" value="CoA_binding"/>
    <property type="match status" value="1"/>
</dbReference>
<keyword evidence="2 7" id="KW-0678">Repressor</keyword>
<evidence type="ECO:0000256" key="3">
    <source>
        <dbReference type="ARBA" id="ARBA00023015"/>
    </source>
</evidence>
<dbReference type="AlphaFoldDB" id="A0A2T5IQ21"/>
<dbReference type="GO" id="GO:0003677">
    <property type="term" value="F:DNA binding"/>
    <property type="evidence" value="ECO:0007669"/>
    <property type="project" value="UniProtKB-UniRule"/>
</dbReference>
<comment type="caution">
    <text evidence="9">The sequence shown here is derived from an EMBL/GenBank/DDBJ whole genome shotgun (WGS) entry which is preliminary data.</text>
</comment>
<dbReference type="InterPro" id="IPR036388">
    <property type="entry name" value="WH-like_DNA-bd_sf"/>
</dbReference>
<dbReference type="PANTHER" id="PTHR35786:SF1">
    <property type="entry name" value="REDOX-SENSING TRANSCRIPTIONAL REPRESSOR REX 1"/>
    <property type="match status" value="1"/>
</dbReference>
<dbReference type="NCBIfam" id="NF003996">
    <property type="entry name" value="PRK05472.2-5"/>
    <property type="match status" value="1"/>
</dbReference>
<organism evidence="9 10">
    <name type="scientific">Trichococcus patagoniensis</name>
    <dbReference type="NCBI Taxonomy" id="382641"/>
    <lineage>
        <taxon>Bacteria</taxon>
        <taxon>Bacillati</taxon>
        <taxon>Bacillota</taxon>
        <taxon>Bacilli</taxon>
        <taxon>Lactobacillales</taxon>
        <taxon>Carnobacteriaceae</taxon>
        <taxon>Trichococcus</taxon>
    </lineage>
</organism>
<dbReference type="InterPro" id="IPR003781">
    <property type="entry name" value="CoA-bd"/>
</dbReference>
<keyword evidence="5 7" id="KW-0238">DNA-binding</keyword>
<dbReference type="NCBIfam" id="NF003995">
    <property type="entry name" value="PRK05472.2-4"/>
    <property type="match status" value="1"/>
</dbReference>
<comment type="function">
    <text evidence="7">Modulates transcription in response to changes in cellular NADH/NAD(+) redox state.</text>
</comment>
<dbReference type="InterPro" id="IPR058203">
    <property type="entry name" value="Rex_bacilli-type"/>
</dbReference>
<accession>A0A2T5IQ21</accession>
<keyword evidence="6 7" id="KW-0804">Transcription</keyword>
<dbReference type="InterPro" id="IPR036390">
    <property type="entry name" value="WH_DNA-bd_sf"/>
</dbReference>
<dbReference type="Gene3D" id="3.40.50.720">
    <property type="entry name" value="NAD(P)-binding Rossmann-like Domain"/>
    <property type="match status" value="1"/>
</dbReference>
<evidence type="ECO:0000313" key="10">
    <source>
        <dbReference type="Proteomes" id="UP000244161"/>
    </source>
</evidence>
<dbReference type="OrthoDB" id="9784760at2"/>
<dbReference type="EMBL" id="QAOM01000002">
    <property type="protein sequence ID" value="PTQ85917.1"/>
    <property type="molecule type" value="Genomic_DNA"/>
</dbReference>
<gene>
    <name evidence="7" type="primary">rex</name>
    <name evidence="9" type="ORF">C8U37_10220</name>
</gene>
<keyword evidence="4 7" id="KW-0520">NAD</keyword>
<dbReference type="GO" id="GO:0003700">
    <property type="term" value="F:DNA-binding transcription factor activity"/>
    <property type="evidence" value="ECO:0007669"/>
    <property type="project" value="UniProtKB-UniRule"/>
</dbReference>
<dbReference type="NCBIfam" id="NF003991">
    <property type="entry name" value="PRK05472.1-5"/>
    <property type="match status" value="1"/>
</dbReference>
<dbReference type="NCBIfam" id="NF003989">
    <property type="entry name" value="PRK05472.1-3"/>
    <property type="match status" value="1"/>
</dbReference>
<dbReference type="Gene3D" id="1.10.10.10">
    <property type="entry name" value="Winged helix-like DNA-binding domain superfamily/Winged helix DNA-binding domain"/>
    <property type="match status" value="1"/>
</dbReference>
<dbReference type="SUPFAM" id="SSF46785">
    <property type="entry name" value="Winged helix' DNA-binding domain"/>
    <property type="match status" value="1"/>
</dbReference>
<evidence type="ECO:0000256" key="4">
    <source>
        <dbReference type="ARBA" id="ARBA00023027"/>
    </source>
</evidence>
<keyword evidence="10" id="KW-1185">Reference proteome</keyword>
<protein>
    <recommendedName>
        <fullName evidence="7">Redox-sensing transcriptional repressor Rex</fullName>
    </recommendedName>
</protein>
<feature type="binding site" evidence="7">
    <location>
        <begin position="90"/>
        <end position="95"/>
    </location>
    <ligand>
        <name>NAD(+)</name>
        <dbReference type="ChEBI" id="CHEBI:57540"/>
    </ligand>
</feature>
<feature type="domain" description="CoA-binding" evidence="8">
    <location>
        <begin position="79"/>
        <end position="180"/>
    </location>
</feature>
<evidence type="ECO:0000256" key="5">
    <source>
        <dbReference type="ARBA" id="ARBA00023125"/>
    </source>
</evidence>
<keyword evidence="1 7" id="KW-0963">Cytoplasm</keyword>
<dbReference type="NCBIfam" id="NF003994">
    <property type="entry name" value="PRK05472.2-3"/>
    <property type="match status" value="1"/>
</dbReference>
<sequence>MMRKAIPEASAKRLPIYHRYLGFLHSAGKKHVSSDELSEAVKVESASIRRDFSYFGALGKRGHGYDVAYLLDFFNKELHQDRLTNVALIGMGNLGRALLNHNFYVSNNLRISAAFDIDEAVVGKILSGVPVYPMSDMVAQLRIQQLDVAILMVPQEVAQEAADHLVEAGVHGILNFTPIRLTVPEQVRVQHVDLTSDLQTLLYFLDHDNG</sequence>
<dbReference type="GO" id="GO:0051775">
    <property type="term" value="P:response to redox state"/>
    <property type="evidence" value="ECO:0007669"/>
    <property type="project" value="InterPro"/>
</dbReference>
<keyword evidence="3 7" id="KW-0805">Transcription regulation</keyword>
<dbReference type="SMART" id="SM00881">
    <property type="entry name" value="CoA_binding"/>
    <property type="match status" value="1"/>
</dbReference>
<dbReference type="InterPro" id="IPR009718">
    <property type="entry name" value="Rex_DNA-bd_C_dom"/>
</dbReference>
<dbReference type="RefSeq" id="WP_108031511.1">
    <property type="nucleotide sequence ID" value="NZ_QAOM01000002.1"/>
</dbReference>
<comment type="subunit">
    <text evidence="7">Homodimer.</text>
</comment>
<reference evidence="9 10" key="1">
    <citation type="submission" date="2018-04" db="EMBL/GenBank/DDBJ databases">
        <title>Genomic Encyclopedia of Archaeal and Bacterial Type Strains, Phase II (KMG-II): from individual species to whole genera.</title>
        <authorList>
            <person name="Goeker M."/>
        </authorList>
    </citation>
    <scope>NUCLEOTIDE SEQUENCE [LARGE SCALE GENOMIC DNA]</scope>
    <source>
        <strain evidence="9 10">DSM 18806</strain>
    </source>
</reference>
<dbReference type="InterPro" id="IPR036291">
    <property type="entry name" value="NAD(P)-bd_dom_sf"/>
</dbReference>
<evidence type="ECO:0000256" key="7">
    <source>
        <dbReference type="HAMAP-Rule" id="MF_01131"/>
    </source>
</evidence>
<dbReference type="Proteomes" id="UP000244161">
    <property type="component" value="Unassembled WGS sequence"/>
</dbReference>
<feature type="DNA-binding region" description="H-T-H motif" evidence="7">
    <location>
        <begin position="16"/>
        <end position="55"/>
    </location>
</feature>
<evidence type="ECO:0000256" key="2">
    <source>
        <dbReference type="ARBA" id="ARBA00022491"/>
    </source>
</evidence>
<dbReference type="Pfam" id="PF06971">
    <property type="entry name" value="Put_DNA-bind_N"/>
    <property type="match status" value="1"/>
</dbReference>
<dbReference type="HAMAP" id="MF_01131">
    <property type="entry name" value="Rex"/>
    <property type="match status" value="1"/>
</dbReference>
<dbReference type="PANTHER" id="PTHR35786">
    <property type="entry name" value="REDOX-SENSING TRANSCRIPTIONAL REPRESSOR REX"/>
    <property type="match status" value="1"/>
</dbReference>
<name>A0A2T5IQ21_9LACT</name>
<evidence type="ECO:0000256" key="1">
    <source>
        <dbReference type="ARBA" id="ARBA00022490"/>
    </source>
</evidence>
<dbReference type="GO" id="GO:0005737">
    <property type="term" value="C:cytoplasm"/>
    <property type="evidence" value="ECO:0007669"/>
    <property type="project" value="UniProtKB-SubCell"/>
</dbReference>
<comment type="subcellular location">
    <subcellularLocation>
        <location evidence="7">Cytoplasm</location>
    </subcellularLocation>
</comment>
<dbReference type="SUPFAM" id="SSF51735">
    <property type="entry name" value="NAD(P)-binding Rossmann-fold domains"/>
    <property type="match status" value="1"/>
</dbReference>
<evidence type="ECO:0000259" key="8">
    <source>
        <dbReference type="SMART" id="SM00881"/>
    </source>
</evidence>
<dbReference type="GO" id="GO:0045892">
    <property type="term" value="P:negative regulation of DNA-templated transcription"/>
    <property type="evidence" value="ECO:0007669"/>
    <property type="project" value="InterPro"/>
</dbReference>
<evidence type="ECO:0000256" key="6">
    <source>
        <dbReference type="ARBA" id="ARBA00023163"/>
    </source>
</evidence>
<evidence type="ECO:0000313" key="9">
    <source>
        <dbReference type="EMBL" id="PTQ85917.1"/>
    </source>
</evidence>
<comment type="similarity">
    <text evidence="7">Belongs to the transcriptional regulatory Rex family.</text>
</comment>
<dbReference type="InterPro" id="IPR022876">
    <property type="entry name" value="Tscrpt_rep_Rex"/>
</dbReference>